<dbReference type="Pfam" id="PF04279">
    <property type="entry name" value="IspA"/>
    <property type="match status" value="1"/>
</dbReference>
<dbReference type="STRING" id="1572751.PK98_05810"/>
<dbReference type="RefSeq" id="WP_039094969.1">
    <property type="nucleotide sequence ID" value="NZ_JTDN01000001.1"/>
</dbReference>
<feature type="transmembrane region" description="Helical" evidence="1">
    <location>
        <begin position="175"/>
        <end position="194"/>
    </location>
</feature>
<accession>A0A0B2C1J7</accession>
<dbReference type="EMBL" id="JTDN01000001">
    <property type="protein sequence ID" value="KHL26055.1"/>
    <property type="molecule type" value="Genomic_DNA"/>
</dbReference>
<evidence type="ECO:0000256" key="1">
    <source>
        <dbReference type="SAM" id="Phobius"/>
    </source>
</evidence>
<sequence>MNLTFARYRRPFVASGVSCEVTVRADFAGMHSELAMDGAVVARDSTPSMGADATRNHRLAATLPDGTALLVEAGYINWVNVGIAVRVGDSLVHESHPGRRIAYPESAHKMASDANVDMSRYRANKVPLLVDITLGILFYVLAKLTDLTTAALAGAAIGLALVVVQRFVKVDLLGGLAMFGVVMLLLSAALALIFQDDMAVKMRSTILGLISAGLFLGDGLLGGNRLGKGLVRYLPYTDVDPGRLALGLGLLGLVMAGLNYLVALYASTDVWLFYSTFVDFVLAASLTLLVFRYARGRMFARSHETVSPIAK</sequence>
<gene>
    <name evidence="2" type="ORF">PK98_05810</name>
</gene>
<proteinExistence type="predicted"/>
<evidence type="ECO:0000313" key="2">
    <source>
        <dbReference type="EMBL" id="KHL26055.1"/>
    </source>
</evidence>
<feature type="transmembrane region" description="Helical" evidence="1">
    <location>
        <begin position="206"/>
        <end position="223"/>
    </location>
</feature>
<name>A0A0B2C1J7_9SPHN</name>
<feature type="transmembrane region" description="Helical" evidence="1">
    <location>
        <begin position="244"/>
        <end position="265"/>
    </location>
</feature>
<keyword evidence="1" id="KW-1133">Transmembrane helix</keyword>
<dbReference type="InterPro" id="IPR006008">
    <property type="entry name" value="YciB"/>
</dbReference>
<dbReference type="Proteomes" id="UP000030988">
    <property type="component" value="Unassembled WGS sequence"/>
</dbReference>
<keyword evidence="1" id="KW-0812">Transmembrane</keyword>
<keyword evidence="3" id="KW-1185">Reference proteome</keyword>
<protein>
    <recommendedName>
        <fullName evidence="4">Intracellular septation protein A</fullName>
    </recommendedName>
</protein>
<dbReference type="OrthoDB" id="111868at2"/>
<dbReference type="GO" id="GO:0016020">
    <property type="term" value="C:membrane"/>
    <property type="evidence" value="ECO:0007669"/>
    <property type="project" value="InterPro"/>
</dbReference>
<feature type="transmembrane region" description="Helical" evidence="1">
    <location>
        <begin position="271"/>
        <end position="291"/>
    </location>
</feature>
<dbReference type="AlphaFoldDB" id="A0A0B2C1J7"/>
<evidence type="ECO:0008006" key="4">
    <source>
        <dbReference type="Google" id="ProtNLM"/>
    </source>
</evidence>
<keyword evidence="1" id="KW-0472">Membrane</keyword>
<evidence type="ECO:0000313" key="3">
    <source>
        <dbReference type="Proteomes" id="UP000030988"/>
    </source>
</evidence>
<reference evidence="2 3" key="1">
    <citation type="submission" date="2014-11" db="EMBL/GenBank/DDBJ databases">
        <title>Draft genome sequence of Kirrobacter mercurialis.</title>
        <authorList>
            <person name="Coil D.A."/>
            <person name="Eisen J.A."/>
        </authorList>
    </citation>
    <scope>NUCLEOTIDE SEQUENCE [LARGE SCALE GENOMIC DNA]</scope>
    <source>
        <strain evidence="2 3">Coronado</strain>
    </source>
</reference>
<feature type="transmembrane region" description="Helical" evidence="1">
    <location>
        <begin position="148"/>
        <end position="168"/>
    </location>
</feature>
<organism evidence="2 3">
    <name type="scientific">Croceibacterium mercuriale</name>
    <dbReference type="NCBI Taxonomy" id="1572751"/>
    <lineage>
        <taxon>Bacteria</taxon>
        <taxon>Pseudomonadati</taxon>
        <taxon>Pseudomonadota</taxon>
        <taxon>Alphaproteobacteria</taxon>
        <taxon>Sphingomonadales</taxon>
        <taxon>Erythrobacteraceae</taxon>
        <taxon>Croceibacterium</taxon>
    </lineage>
</organism>
<feature type="transmembrane region" description="Helical" evidence="1">
    <location>
        <begin position="126"/>
        <end position="142"/>
    </location>
</feature>
<comment type="caution">
    <text evidence="2">The sequence shown here is derived from an EMBL/GenBank/DDBJ whole genome shotgun (WGS) entry which is preliminary data.</text>
</comment>